<keyword evidence="3" id="KW-1185">Reference proteome</keyword>
<sequence length="139" mass="15099">MSSCWAPTRRRPEGRHGEAAGKRREAAGKGERQREARGGGRRTRWEVALDDPDDDLDDDLDDNDGGPDDLDDDDPDNGDLGDDDDGAPDDDDGGLGTGHWGQRVALAEGGENAWGPRLERRFWLAKVGQCGEKFGQPVS</sequence>
<dbReference type="EMBL" id="CM000126">
    <property type="protein sequence ID" value="EEC70095.1"/>
    <property type="molecule type" value="Genomic_DNA"/>
</dbReference>
<gene>
    <name evidence="2" type="ORF">OsI_00736</name>
</gene>
<dbReference type="HOGENOM" id="CLU_142027_0_0_1"/>
<name>B8ADP8_ORYSI</name>
<dbReference type="AlphaFoldDB" id="B8ADP8"/>
<reference evidence="2 3" key="1">
    <citation type="journal article" date="2005" name="PLoS Biol.">
        <title>The genomes of Oryza sativa: a history of duplications.</title>
        <authorList>
            <person name="Yu J."/>
            <person name="Wang J."/>
            <person name="Lin W."/>
            <person name="Li S."/>
            <person name="Li H."/>
            <person name="Zhou J."/>
            <person name="Ni P."/>
            <person name="Dong W."/>
            <person name="Hu S."/>
            <person name="Zeng C."/>
            <person name="Zhang J."/>
            <person name="Zhang Y."/>
            <person name="Li R."/>
            <person name="Xu Z."/>
            <person name="Li S."/>
            <person name="Li X."/>
            <person name="Zheng H."/>
            <person name="Cong L."/>
            <person name="Lin L."/>
            <person name="Yin J."/>
            <person name="Geng J."/>
            <person name="Li G."/>
            <person name="Shi J."/>
            <person name="Liu J."/>
            <person name="Lv H."/>
            <person name="Li J."/>
            <person name="Wang J."/>
            <person name="Deng Y."/>
            <person name="Ran L."/>
            <person name="Shi X."/>
            <person name="Wang X."/>
            <person name="Wu Q."/>
            <person name="Li C."/>
            <person name="Ren X."/>
            <person name="Wang J."/>
            <person name="Wang X."/>
            <person name="Li D."/>
            <person name="Liu D."/>
            <person name="Zhang X."/>
            <person name="Ji Z."/>
            <person name="Zhao W."/>
            <person name="Sun Y."/>
            <person name="Zhang Z."/>
            <person name="Bao J."/>
            <person name="Han Y."/>
            <person name="Dong L."/>
            <person name="Ji J."/>
            <person name="Chen P."/>
            <person name="Wu S."/>
            <person name="Liu J."/>
            <person name="Xiao Y."/>
            <person name="Bu D."/>
            <person name="Tan J."/>
            <person name="Yang L."/>
            <person name="Ye C."/>
            <person name="Zhang J."/>
            <person name="Xu J."/>
            <person name="Zhou Y."/>
            <person name="Yu Y."/>
            <person name="Zhang B."/>
            <person name="Zhuang S."/>
            <person name="Wei H."/>
            <person name="Liu B."/>
            <person name="Lei M."/>
            <person name="Yu H."/>
            <person name="Li Y."/>
            <person name="Xu H."/>
            <person name="Wei S."/>
            <person name="He X."/>
            <person name="Fang L."/>
            <person name="Zhang Z."/>
            <person name="Zhang Y."/>
            <person name="Huang X."/>
            <person name="Su Z."/>
            <person name="Tong W."/>
            <person name="Li J."/>
            <person name="Tong Z."/>
            <person name="Li S."/>
            <person name="Ye J."/>
            <person name="Wang L."/>
            <person name="Fang L."/>
            <person name="Lei T."/>
            <person name="Chen C."/>
            <person name="Chen H."/>
            <person name="Xu Z."/>
            <person name="Li H."/>
            <person name="Huang H."/>
            <person name="Zhang F."/>
            <person name="Xu H."/>
            <person name="Li N."/>
            <person name="Zhao C."/>
            <person name="Li S."/>
            <person name="Dong L."/>
            <person name="Huang Y."/>
            <person name="Li L."/>
            <person name="Xi Y."/>
            <person name="Qi Q."/>
            <person name="Li W."/>
            <person name="Zhang B."/>
            <person name="Hu W."/>
            <person name="Zhang Y."/>
            <person name="Tian X."/>
            <person name="Jiao Y."/>
            <person name="Liang X."/>
            <person name="Jin J."/>
            <person name="Gao L."/>
            <person name="Zheng W."/>
            <person name="Hao B."/>
            <person name="Liu S."/>
            <person name="Wang W."/>
            <person name="Yuan L."/>
            <person name="Cao M."/>
            <person name="McDermott J."/>
            <person name="Samudrala R."/>
            <person name="Wang J."/>
            <person name="Wong G.K."/>
            <person name="Yang H."/>
        </authorList>
    </citation>
    <scope>NUCLEOTIDE SEQUENCE [LARGE SCALE GENOMIC DNA]</scope>
    <source>
        <strain evidence="3">cv. 93-11</strain>
    </source>
</reference>
<organism evidence="2 3">
    <name type="scientific">Oryza sativa subsp. indica</name>
    <name type="common">Rice</name>
    <dbReference type="NCBI Taxonomy" id="39946"/>
    <lineage>
        <taxon>Eukaryota</taxon>
        <taxon>Viridiplantae</taxon>
        <taxon>Streptophyta</taxon>
        <taxon>Embryophyta</taxon>
        <taxon>Tracheophyta</taxon>
        <taxon>Spermatophyta</taxon>
        <taxon>Magnoliopsida</taxon>
        <taxon>Liliopsida</taxon>
        <taxon>Poales</taxon>
        <taxon>Poaceae</taxon>
        <taxon>BOP clade</taxon>
        <taxon>Oryzoideae</taxon>
        <taxon>Oryzeae</taxon>
        <taxon>Oryzinae</taxon>
        <taxon>Oryza</taxon>
        <taxon>Oryza sativa</taxon>
    </lineage>
</organism>
<dbReference type="OMA" id="MRWEAAL"/>
<feature type="region of interest" description="Disordered" evidence="1">
    <location>
        <begin position="1"/>
        <end position="101"/>
    </location>
</feature>
<proteinExistence type="predicted"/>
<protein>
    <submittedName>
        <fullName evidence="2">Uncharacterized protein</fullName>
    </submittedName>
</protein>
<evidence type="ECO:0000256" key="1">
    <source>
        <dbReference type="SAM" id="MobiDB-lite"/>
    </source>
</evidence>
<accession>B8ADP8</accession>
<evidence type="ECO:0000313" key="3">
    <source>
        <dbReference type="Proteomes" id="UP000007015"/>
    </source>
</evidence>
<dbReference type="Proteomes" id="UP000007015">
    <property type="component" value="Chromosome 1"/>
</dbReference>
<feature type="compositionally biased region" description="Basic and acidic residues" evidence="1">
    <location>
        <begin position="10"/>
        <end position="47"/>
    </location>
</feature>
<feature type="compositionally biased region" description="Acidic residues" evidence="1">
    <location>
        <begin position="48"/>
        <end position="93"/>
    </location>
</feature>
<evidence type="ECO:0000313" key="2">
    <source>
        <dbReference type="EMBL" id="EEC70095.1"/>
    </source>
</evidence>
<dbReference type="Gramene" id="BGIOSGA002933-TA">
    <property type="protein sequence ID" value="BGIOSGA002933-PA"/>
    <property type="gene ID" value="BGIOSGA002933"/>
</dbReference>